<dbReference type="PRINTS" id="PR00423">
    <property type="entry name" value="CELLDVISFTSZ"/>
</dbReference>
<dbReference type="SUPFAM" id="SSF52490">
    <property type="entry name" value="Tubulin nucleotide-binding domain-like"/>
    <property type="match status" value="1"/>
</dbReference>
<dbReference type="InterPro" id="IPR020805">
    <property type="entry name" value="Cell_div_FtsZ_CS"/>
</dbReference>
<feature type="region of interest" description="Disordered" evidence="7">
    <location>
        <begin position="570"/>
        <end position="603"/>
    </location>
</feature>
<sequence length="618" mass="65615">MVEYDRHSQREEPNKPALRTCIVGIGGAGSNVLDRITLDRTVEAHLVCMHTDIRVLGHAMAPVKIQLGAELMRGIGAGGDPDLGREAAMFSREEIRQAIEGHDIVFICAGLGGGTGSGAAPVIAEIAKASNALVFVTATMPFSFEGRRRLNQAEEALNQLQKRADALILFENNRMGELILPKDGIQKAFAQADQLIAQSLRAVSTIVSTPGLVKLGLDDLTSALSTSNGRCLFGFGEARGQNRGAEALKRALKSPLIDQGRLLHQTKTLLVHIAGGETLTLMEVDAVMKQLGRHVPDHTHILFGVAVDARLGDAISVTLISSLGLSQLNTIAAAAPPANMLPMTDRPMPSLADAVAATPVAAAPAPVAASAIATPAPTPRSRAPRQAPAPAPAAIEPQPAPAPAPARAAAPLTRDDSMDLLFKDDEIISLTPQEPEAPAQSVEDEPELFPEAPAAVSQFTEPPVQQEYEEEEYYEEEEPSVSHSSFLPESEIEPEPLAPEPAPAPAPARLRIEDFMTPAPAPAPQPQAVAPAPVQQPRPATSPLAAVVARTNLPPEDLAYAPPANTVVAKKPTNQEQIDLGFSDQDRGRFKDTEPALASGGEDLDVPTWMRLKRKLKR</sequence>
<proteinExistence type="inferred from homology"/>
<dbReference type="Pfam" id="PF12327">
    <property type="entry name" value="FtsZ_C"/>
    <property type="match status" value="1"/>
</dbReference>
<evidence type="ECO:0000313" key="10">
    <source>
        <dbReference type="EMBL" id="GAA5141739.1"/>
    </source>
</evidence>
<keyword evidence="4 5" id="KW-0717">Septation</keyword>
<dbReference type="InterPro" id="IPR000158">
    <property type="entry name" value="Cell_div_FtsZ"/>
</dbReference>
<feature type="compositionally biased region" description="Basic and acidic residues" evidence="7">
    <location>
        <begin position="584"/>
        <end position="594"/>
    </location>
</feature>
<feature type="binding site" evidence="4">
    <location>
        <position position="193"/>
    </location>
    <ligand>
        <name>GTP</name>
        <dbReference type="ChEBI" id="CHEBI:37565"/>
    </ligand>
</feature>
<dbReference type="RefSeq" id="WP_345736849.1">
    <property type="nucleotide sequence ID" value="NZ_BAABIA010000005.1"/>
</dbReference>
<dbReference type="SMART" id="SM00864">
    <property type="entry name" value="Tubulin"/>
    <property type="match status" value="1"/>
</dbReference>
<evidence type="ECO:0000256" key="3">
    <source>
        <dbReference type="ARBA" id="ARBA00023134"/>
    </source>
</evidence>
<keyword evidence="4 5" id="KW-0131">Cell cycle</keyword>
<comment type="function">
    <text evidence="4 5">Essential cell division protein that forms a contractile ring structure (Z ring) at the future cell division site. The regulation of the ring assembly controls the timing and the location of cell division. One of the functions of the FtsZ ring is to recruit other cell division proteins to the septum to produce a new cell wall between the dividing cells. Binds GTP and shows GTPase activity.</text>
</comment>
<organism evidence="10 11">
    <name type="scientific">Prosthecobacter algae</name>
    <dbReference type="NCBI Taxonomy" id="1144682"/>
    <lineage>
        <taxon>Bacteria</taxon>
        <taxon>Pseudomonadati</taxon>
        <taxon>Verrucomicrobiota</taxon>
        <taxon>Verrucomicrobiia</taxon>
        <taxon>Verrucomicrobiales</taxon>
        <taxon>Verrucomicrobiaceae</taxon>
        <taxon>Prosthecobacter</taxon>
    </lineage>
</organism>
<dbReference type="PROSITE" id="PS01135">
    <property type="entry name" value="FTSZ_2"/>
    <property type="match status" value="1"/>
</dbReference>
<evidence type="ECO:0000256" key="7">
    <source>
        <dbReference type="SAM" id="MobiDB-lite"/>
    </source>
</evidence>
<feature type="domain" description="Tubulin/FtsZ GTPase" evidence="8">
    <location>
        <begin position="19"/>
        <end position="211"/>
    </location>
</feature>
<keyword evidence="4 5" id="KW-0132">Cell division</keyword>
<dbReference type="PROSITE" id="PS00227">
    <property type="entry name" value="TUBULIN"/>
    <property type="match status" value="1"/>
</dbReference>
<feature type="binding site" evidence="4">
    <location>
        <position position="145"/>
    </location>
    <ligand>
        <name>GTP</name>
        <dbReference type="ChEBI" id="CHEBI:37565"/>
    </ligand>
</feature>
<feature type="binding site" evidence="4">
    <location>
        <begin position="27"/>
        <end position="31"/>
    </location>
    <ligand>
        <name>GTP</name>
        <dbReference type="ChEBI" id="CHEBI:37565"/>
    </ligand>
</feature>
<comment type="subcellular location">
    <subcellularLocation>
        <location evidence="4">Cytoplasm</location>
    </subcellularLocation>
    <text evidence="4">Assembles at midcell at the inner surface of the cytoplasmic membrane.</text>
</comment>
<dbReference type="HAMAP" id="MF_00909">
    <property type="entry name" value="FtsZ"/>
    <property type="match status" value="1"/>
</dbReference>
<accession>A0ABP9PBN7</accession>
<keyword evidence="2 4" id="KW-0547">Nucleotide-binding</keyword>
<feature type="binding site" evidence="4">
    <location>
        <begin position="114"/>
        <end position="116"/>
    </location>
    <ligand>
        <name>GTP</name>
        <dbReference type="ChEBI" id="CHEBI:37565"/>
    </ligand>
</feature>
<dbReference type="PANTHER" id="PTHR30314:SF3">
    <property type="entry name" value="MITOCHONDRIAL DIVISION PROTEIN FSZA"/>
    <property type="match status" value="1"/>
</dbReference>
<evidence type="ECO:0000256" key="4">
    <source>
        <dbReference type="HAMAP-Rule" id="MF_00909"/>
    </source>
</evidence>
<gene>
    <name evidence="4" type="primary">ftsZ</name>
    <name evidence="10" type="ORF">GCM10023213_26470</name>
</gene>
<dbReference type="InterPro" id="IPR003008">
    <property type="entry name" value="Tubulin_FtsZ_GTPase"/>
</dbReference>
<keyword evidence="4" id="KW-0963">Cytoplasm</keyword>
<dbReference type="InterPro" id="IPR018316">
    <property type="entry name" value="Tubulin/FtsZ_2-layer-sand-dom"/>
</dbReference>
<name>A0ABP9PBN7_9BACT</name>
<dbReference type="InterPro" id="IPR036525">
    <property type="entry name" value="Tubulin/FtsZ_GTPase_sf"/>
</dbReference>
<evidence type="ECO:0000256" key="5">
    <source>
        <dbReference type="RuleBase" id="RU000631"/>
    </source>
</evidence>
<keyword evidence="3 4" id="KW-0342">GTP-binding</keyword>
<dbReference type="InterPro" id="IPR045061">
    <property type="entry name" value="FtsZ/CetZ"/>
</dbReference>
<feature type="compositionally biased region" description="Low complexity" evidence="7">
    <location>
        <begin position="374"/>
        <end position="397"/>
    </location>
</feature>
<feature type="coiled-coil region" evidence="6">
    <location>
        <begin position="143"/>
        <end position="170"/>
    </location>
</feature>
<evidence type="ECO:0000256" key="6">
    <source>
        <dbReference type="SAM" id="Coils"/>
    </source>
</evidence>
<dbReference type="EMBL" id="BAABIA010000005">
    <property type="protein sequence ID" value="GAA5141739.1"/>
    <property type="molecule type" value="Genomic_DNA"/>
</dbReference>
<keyword evidence="6" id="KW-0175">Coiled coil</keyword>
<dbReference type="PANTHER" id="PTHR30314">
    <property type="entry name" value="CELL DIVISION PROTEIN FTSZ-RELATED"/>
    <property type="match status" value="1"/>
</dbReference>
<keyword evidence="11" id="KW-1185">Reference proteome</keyword>
<dbReference type="CDD" id="cd02201">
    <property type="entry name" value="FtsZ_type1"/>
    <property type="match status" value="1"/>
</dbReference>
<evidence type="ECO:0000256" key="2">
    <source>
        <dbReference type="ARBA" id="ARBA00022741"/>
    </source>
</evidence>
<evidence type="ECO:0000259" key="9">
    <source>
        <dbReference type="SMART" id="SM00865"/>
    </source>
</evidence>
<reference evidence="11" key="1">
    <citation type="journal article" date="2019" name="Int. J. Syst. Evol. Microbiol.">
        <title>The Global Catalogue of Microorganisms (GCM) 10K type strain sequencing project: providing services to taxonomists for standard genome sequencing and annotation.</title>
        <authorList>
            <consortium name="The Broad Institute Genomics Platform"/>
            <consortium name="The Broad Institute Genome Sequencing Center for Infectious Disease"/>
            <person name="Wu L."/>
            <person name="Ma J."/>
        </authorList>
    </citation>
    <scope>NUCLEOTIDE SEQUENCE [LARGE SCALE GENOMIC DNA]</scope>
    <source>
        <strain evidence="11">JCM 18053</strain>
    </source>
</reference>
<dbReference type="Pfam" id="PF00091">
    <property type="entry name" value="Tubulin"/>
    <property type="match status" value="1"/>
</dbReference>
<feature type="region of interest" description="Disordered" evidence="7">
    <location>
        <begin position="374"/>
        <end position="410"/>
    </location>
</feature>
<feature type="compositionally biased region" description="Acidic residues" evidence="7">
    <location>
        <begin position="467"/>
        <end position="479"/>
    </location>
</feature>
<dbReference type="InterPro" id="IPR008280">
    <property type="entry name" value="Tub_FtsZ_C"/>
</dbReference>
<dbReference type="Proteomes" id="UP001499852">
    <property type="component" value="Unassembled WGS sequence"/>
</dbReference>
<comment type="similarity">
    <text evidence="1 4 5">Belongs to the FtsZ family.</text>
</comment>
<feature type="compositionally biased region" description="Pro residues" evidence="7">
    <location>
        <begin position="496"/>
        <end position="506"/>
    </location>
</feature>
<dbReference type="SMART" id="SM00865">
    <property type="entry name" value="Tubulin_C"/>
    <property type="match status" value="1"/>
</dbReference>
<feature type="compositionally biased region" description="Low complexity" evidence="7">
    <location>
        <begin position="526"/>
        <end position="539"/>
    </location>
</feature>
<evidence type="ECO:0000313" key="11">
    <source>
        <dbReference type="Proteomes" id="UP001499852"/>
    </source>
</evidence>
<feature type="region of interest" description="Disordered" evidence="7">
    <location>
        <begin position="453"/>
        <end position="542"/>
    </location>
</feature>
<dbReference type="InterPro" id="IPR017975">
    <property type="entry name" value="Tubulin_CS"/>
</dbReference>
<protein>
    <recommendedName>
        <fullName evidence="4 5">Cell division protein FtsZ</fullName>
    </recommendedName>
</protein>
<evidence type="ECO:0000256" key="1">
    <source>
        <dbReference type="ARBA" id="ARBA00009690"/>
    </source>
</evidence>
<dbReference type="InterPro" id="IPR024757">
    <property type="entry name" value="FtsZ_C"/>
</dbReference>
<feature type="domain" description="Tubulin/FtsZ 2-layer sandwich" evidence="9">
    <location>
        <begin position="213"/>
        <end position="332"/>
    </location>
</feature>
<dbReference type="SUPFAM" id="SSF55307">
    <property type="entry name" value="Tubulin C-terminal domain-like"/>
    <property type="match status" value="1"/>
</dbReference>
<feature type="binding site" evidence="4">
    <location>
        <position position="149"/>
    </location>
    <ligand>
        <name>GTP</name>
        <dbReference type="ChEBI" id="CHEBI:37565"/>
    </ligand>
</feature>
<evidence type="ECO:0000259" key="8">
    <source>
        <dbReference type="SMART" id="SM00864"/>
    </source>
</evidence>
<comment type="subunit">
    <text evidence="4">Homodimer. Polymerizes to form a dynamic ring structure in a strictly GTP-dependent manner. Interacts directly with several other division proteins.</text>
</comment>
<dbReference type="Gene3D" id="3.40.50.1440">
    <property type="entry name" value="Tubulin/FtsZ, GTPase domain"/>
    <property type="match status" value="1"/>
</dbReference>
<comment type="caution">
    <text evidence="10">The sequence shown here is derived from an EMBL/GenBank/DDBJ whole genome shotgun (WGS) entry which is preliminary data.</text>
</comment>